<dbReference type="AlphaFoldDB" id="W0E7N3"/>
<feature type="transmembrane region" description="Helical" evidence="1">
    <location>
        <begin position="58"/>
        <end position="75"/>
    </location>
</feature>
<keyword evidence="1" id="KW-0812">Transmembrane</keyword>
<proteinExistence type="predicted"/>
<keyword evidence="3" id="KW-1185">Reference proteome</keyword>
<keyword evidence="1" id="KW-1133">Transmembrane helix</keyword>
<keyword evidence="1" id="KW-0472">Membrane</keyword>
<dbReference type="RefSeq" id="WP_006715551.1">
    <property type="nucleotide sequence ID" value="NZ_CP007032.1"/>
</dbReference>
<dbReference type="EMBL" id="CP007032">
    <property type="protein sequence ID" value="AHF06772.1"/>
    <property type="molecule type" value="Genomic_DNA"/>
</dbReference>
<feature type="transmembrane region" description="Helical" evidence="1">
    <location>
        <begin position="34"/>
        <end position="53"/>
    </location>
</feature>
<evidence type="ECO:0000313" key="2">
    <source>
        <dbReference type="EMBL" id="AHF06772.1"/>
    </source>
</evidence>
<protein>
    <submittedName>
        <fullName evidence="2">Uncharacterized protein</fullName>
    </submittedName>
</protein>
<dbReference type="Proteomes" id="UP000010847">
    <property type="component" value="Chromosome"/>
</dbReference>
<organism evidence="2 3">
    <name type="scientific">Desulfitobacterium metallireducens DSM 15288</name>
    <dbReference type="NCBI Taxonomy" id="871968"/>
    <lineage>
        <taxon>Bacteria</taxon>
        <taxon>Bacillati</taxon>
        <taxon>Bacillota</taxon>
        <taxon>Clostridia</taxon>
        <taxon>Eubacteriales</taxon>
        <taxon>Desulfitobacteriaceae</taxon>
        <taxon>Desulfitobacterium</taxon>
    </lineage>
</organism>
<gene>
    <name evidence="2" type="ORF">DESME_06630</name>
</gene>
<dbReference type="eggNOG" id="ENOG5033JFW">
    <property type="taxonomic scope" value="Bacteria"/>
</dbReference>
<name>W0E7N3_9FIRM</name>
<dbReference type="OrthoDB" id="1799498at2"/>
<accession>W0E7N3</accession>
<evidence type="ECO:0000313" key="3">
    <source>
        <dbReference type="Proteomes" id="UP000010847"/>
    </source>
</evidence>
<dbReference type="HOGENOM" id="CLU_2507244_0_0_9"/>
<evidence type="ECO:0000256" key="1">
    <source>
        <dbReference type="SAM" id="Phobius"/>
    </source>
</evidence>
<dbReference type="KEGG" id="dmt:DESME_06630"/>
<sequence length="85" mass="10377">MIIGVFLFYFLLFIFVFSSPEKWKQKDKRLNRLFVFPALVALLMTLLTVVKVFFIYKIFILLFAGFTLLLGYWQWGNQFKNWWNH</sequence>
<reference evidence="2 3" key="1">
    <citation type="submission" date="2013-12" db="EMBL/GenBank/DDBJ databases">
        <authorList>
            <consortium name="DOE Joint Genome Institute"/>
            <person name="Smidt H."/>
            <person name="Huntemann M."/>
            <person name="Han J."/>
            <person name="Chen A."/>
            <person name="Kyrpides N."/>
            <person name="Mavromatis K."/>
            <person name="Markowitz V."/>
            <person name="Palaniappan K."/>
            <person name="Ivanova N."/>
            <person name="Schaumberg A."/>
            <person name="Pati A."/>
            <person name="Liolios K."/>
            <person name="Nordberg H.P."/>
            <person name="Cantor M.N."/>
            <person name="Hua S.X."/>
            <person name="Woyke T."/>
        </authorList>
    </citation>
    <scope>NUCLEOTIDE SEQUENCE [LARGE SCALE GENOMIC DNA]</scope>
    <source>
        <strain evidence="3">DSM 15288</strain>
    </source>
</reference>